<dbReference type="Gene3D" id="2.40.50.100">
    <property type="match status" value="1"/>
</dbReference>
<dbReference type="EMBL" id="CP054705">
    <property type="protein sequence ID" value="QQK78442.1"/>
    <property type="molecule type" value="Genomic_DNA"/>
</dbReference>
<dbReference type="Proteomes" id="UP000595823">
    <property type="component" value="Chromosome"/>
</dbReference>
<evidence type="ECO:0000313" key="4">
    <source>
        <dbReference type="Proteomes" id="UP000595823"/>
    </source>
</evidence>
<evidence type="ECO:0000256" key="1">
    <source>
        <dbReference type="ARBA" id="ARBA00023267"/>
    </source>
</evidence>
<accession>A0A7T6Z7V1</accession>
<dbReference type="KEGG" id="scia:HUG15_20955"/>
<evidence type="ECO:0000313" key="3">
    <source>
        <dbReference type="EMBL" id="QQK78442.1"/>
    </source>
</evidence>
<sequence>MNVMADLSGSVWKIEVEERDRVNEGDVLLIMESMKMEIPLTASEGGVIKEIRVKVGDMLSEGNIAIVMESDDK</sequence>
<keyword evidence="4" id="KW-1185">Reference proteome</keyword>
<dbReference type="PANTHER" id="PTHR45266">
    <property type="entry name" value="OXALOACETATE DECARBOXYLASE ALPHA CHAIN"/>
    <property type="match status" value="1"/>
</dbReference>
<name>A0A7T6Z7V1_9BACI</name>
<keyword evidence="1" id="KW-0092">Biotin</keyword>
<gene>
    <name evidence="3" type="ORF">HUG15_20955</name>
</gene>
<dbReference type="AlphaFoldDB" id="A0A7T6Z7V1"/>
<dbReference type="InterPro" id="IPR050709">
    <property type="entry name" value="Biotin_Carboxyl_Carrier/Decarb"/>
</dbReference>
<dbReference type="InterPro" id="IPR000089">
    <property type="entry name" value="Biotin_lipoyl"/>
</dbReference>
<organism evidence="3 4">
    <name type="scientific">Salicibibacter cibarius</name>
    <dbReference type="NCBI Taxonomy" id="2743000"/>
    <lineage>
        <taxon>Bacteria</taxon>
        <taxon>Bacillati</taxon>
        <taxon>Bacillota</taxon>
        <taxon>Bacilli</taxon>
        <taxon>Bacillales</taxon>
        <taxon>Bacillaceae</taxon>
        <taxon>Salicibibacter</taxon>
    </lineage>
</organism>
<evidence type="ECO:0000259" key="2">
    <source>
        <dbReference type="PROSITE" id="PS50968"/>
    </source>
</evidence>
<dbReference type="Pfam" id="PF00364">
    <property type="entry name" value="Biotin_lipoyl"/>
    <property type="match status" value="1"/>
</dbReference>
<dbReference type="InterPro" id="IPR011053">
    <property type="entry name" value="Single_hybrid_motif"/>
</dbReference>
<protein>
    <submittedName>
        <fullName evidence="3">Biotin/lipoyl-binding protein</fullName>
    </submittedName>
</protein>
<dbReference type="CDD" id="cd06850">
    <property type="entry name" value="biotinyl_domain"/>
    <property type="match status" value="1"/>
</dbReference>
<dbReference type="PROSITE" id="PS50968">
    <property type="entry name" value="BIOTINYL_LIPOYL"/>
    <property type="match status" value="1"/>
</dbReference>
<dbReference type="SUPFAM" id="SSF51230">
    <property type="entry name" value="Single hybrid motif"/>
    <property type="match status" value="1"/>
</dbReference>
<proteinExistence type="predicted"/>
<feature type="domain" description="Lipoyl-binding" evidence="2">
    <location>
        <begin position="1"/>
        <end position="69"/>
    </location>
</feature>
<reference evidence="3 4" key="1">
    <citation type="submission" date="2020-06" db="EMBL/GenBank/DDBJ databases">
        <title>Genomic analysis of Salicibibacter sp. NKC5-3.</title>
        <authorList>
            <person name="Oh Y.J."/>
        </authorList>
    </citation>
    <scope>NUCLEOTIDE SEQUENCE [LARGE SCALE GENOMIC DNA]</scope>
    <source>
        <strain evidence="3 4">NKC5-3</strain>
    </source>
</reference>
<dbReference type="PANTHER" id="PTHR45266:SF3">
    <property type="entry name" value="OXALOACETATE DECARBOXYLASE ALPHA CHAIN"/>
    <property type="match status" value="1"/>
</dbReference>